<name>H5UP74_9MICO</name>
<dbReference type="OrthoDB" id="5148906at2"/>
<evidence type="ECO:0000313" key="3">
    <source>
        <dbReference type="Proteomes" id="UP000004367"/>
    </source>
</evidence>
<organism evidence="2 3">
    <name type="scientific">Mobilicoccus pelagius NBRC 104925</name>
    <dbReference type="NCBI Taxonomy" id="1089455"/>
    <lineage>
        <taxon>Bacteria</taxon>
        <taxon>Bacillati</taxon>
        <taxon>Actinomycetota</taxon>
        <taxon>Actinomycetes</taxon>
        <taxon>Micrococcales</taxon>
        <taxon>Dermatophilaceae</taxon>
        <taxon>Mobilicoccus</taxon>
    </lineage>
</organism>
<dbReference type="EMBL" id="BAFE01000019">
    <property type="protein sequence ID" value="GAB47532.1"/>
    <property type="molecule type" value="Genomic_DNA"/>
</dbReference>
<evidence type="ECO:0008006" key="4">
    <source>
        <dbReference type="Google" id="ProtNLM"/>
    </source>
</evidence>
<dbReference type="STRING" id="1089455.MOPEL_020_00180"/>
<dbReference type="AlphaFoldDB" id="H5UP74"/>
<gene>
    <name evidence="2" type="ORF">MOPEL_020_00180</name>
</gene>
<keyword evidence="3" id="KW-1185">Reference proteome</keyword>
<dbReference type="Gene3D" id="1.10.287.1700">
    <property type="match status" value="1"/>
</dbReference>
<reference evidence="2 3" key="1">
    <citation type="submission" date="2012-02" db="EMBL/GenBank/DDBJ databases">
        <title>Whole genome shotgun sequence of Mobilicoccus pelagius NBRC 104925.</title>
        <authorList>
            <person name="Yoshida Y."/>
            <person name="Hosoyama A."/>
            <person name="Tsuchikane K."/>
            <person name="Katsumata H."/>
            <person name="Yamazaki S."/>
            <person name="Fujita N."/>
        </authorList>
    </citation>
    <scope>NUCLEOTIDE SEQUENCE [LARGE SCALE GENOMIC DNA]</scope>
    <source>
        <strain evidence="2 3">NBRC 104925</strain>
    </source>
</reference>
<sequence length="143" mass="16174">MAKFKTPYDTLLRVRRIEEDRARAEMAGASIAEREAAGTLDRRRADYPRLVRPPDAETPLVDFRRHQASAEAAAASVTQATQAYEFAHEQTESAREAFRAAAMRTQGLERLVGRAREERLAEMLDADQRTAEESASRKKKGRR</sequence>
<evidence type="ECO:0000313" key="2">
    <source>
        <dbReference type="EMBL" id="GAB47532.1"/>
    </source>
</evidence>
<evidence type="ECO:0000256" key="1">
    <source>
        <dbReference type="SAM" id="MobiDB-lite"/>
    </source>
</evidence>
<accession>H5UP74</accession>
<dbReference type="eggNOG" id="ENOG5031QR0">
    <property type="taxonomic scope" value="Bacteria"/>
</dbReference>
<dbReference type="InterPro" id="IPR053716">
    <property type="entry name" value="Flag_assembly_chemotaxis_eff"/>
</dbReference>
<feature type="compositionally biased region" description="Basic and acidic residues" evidence="1">
    <location>
        <begin position="122"/>
        <end position="136"/>
    </location>
</feature>
<dbReference type="RefSeq" id="WP_009481430.1">
    <property type="nucleotide sequence ID" value="NZ_BAFE01000019.1"/>
</dbReference>
<feature type="region of interest" description="Disordered" evidence="1">
    <location>
        <begin position="122"/>
        <end position="143"/>
    </location>
</feature>
<proteinExistence type="predicted"/>
<protein>
    <recommendedName>
        <fullName evidence="4">Flagellar FliJ protein</fullName>
    </recommendedName>
</protein>
<dbReference type="Proteomes" id="UP000004367">
    <property type="component" value="Unassembled WGS sequence"/>
</dbReference>
<comment type="caution">
    <text evidence="2">The sequence shown here is derived from an EMBL/GenBank/DDBJ whole genome shotgun (WGS) entry which is preliminary data.</text>
</comment>